<feature type="compositionally biased region" description="Low complexity" evidence="1">
    <location>
        <begin position="155"/>
        <end position="195"/>
    </location>
</feature>
<evidence type="ECO:0000313" key="4">
    <source>
        <dbReference type="Proteomes" id="UP001497392"/>
    </source>
</evidence>
<feature type="compositionally biased region" description="Basic and acidic residues" evidence="1">
    <location>
        <begin position="26"/>
        <end position="35"/>
    </location>
</feature>
<feature type="compositionally biased region" description="Basic and acidic residues" evidence="1">
    <location>
        <begin position="108"/>
        <end position="120"/>
    </location>
</feature>
<keyword evidence="2" id="KW-0812">Transmembrane</keyword>
<dbReference type="Proteomes" id="UP001497392">
    <property type="component" value="Unassembled WGS sequence"/>
</dbReference>
<keyword evidence="4" id="KW-1185">Reference proteome</keyword>
<dbReference type="EMBL" id="CAXHTA020000003">
    <property type="protein sequence ID" value="CAL5220146.1"/>
    <property type="molecule type" value="Genomic_DNA"/>
</dbReference>
<feature type="region of interest" description="Disordered" evidence="1">
    <location>
        <begin position="92"/>
        <end position="222"/>
    </location>
</feature>
<keyword evidence="2" id="KW-1133">Transmembrane helix</keyword>
<feature type="transmembrane region" description="Helical" evidence="2">
    <location>
        <begin position="265"/>
        <end position="282"/>
    </location>
</feature>
<feature type="compositionally biased region" description="Basic and acidic residues" evidence="1">
    <location>
        <begin position="201"/>
        <end position="215"/>
    </location>
</feature>
<sequence length="284" mass="29312">MSEASAQPADSKVSKRPHFVRQLSKTYEKGKEAMKRNLLTPRGPKTAKSAELPLPDTKPEAPTDSAAQVAPAPVPAVQKAVTGDAHTIKVDIKATHDATTPVELLVEPAEKGAPKAHEEPAASPPVETPATAPRAEVQAPTPQPKVEAPAPQPELKAPAPQPELKAPAPQPEEAAAPVQKEVSSVAAAASAPAEPEVQDAPEVHKLPEKPVHTEIEAPADVSCAPPAVSVTIKGAPVTAEEPKAASKAFTSEPAQEKKGRGLRRALIGLAAIAAASVAVLNARR</sequence>
<name>A0ABP1FMI7_9CHLO</name>
<feature type="region of interest" description="Disordered" evidence="1">
    <location>
        <begin position="236"/>
        <end position="259"/>
    </location>
</feature>
<protein>
    <submittedName>
        <fullName evidence="3">G2107 protein</fullName>
    </submittedName>
</protein>
<keyword evidence="2" id="KW-0472">Membrane</keyword>
<evidence type="ECO:0000313" key="3">
    <source>
        <dbReference type="EMBL" id="CAL5220146.1"/>
    </source>
</evidence>
<evidence type="ECO:0000256" key="1">
    <source>
        <dbReference type="SAM" id="MobiDB-lite"/>
    </source>
</evidence>
<reference evidence="3 4" key="1">
    <citation type="submission" date="2024-06" db="EMBL/GenBank/DDBJ databases">
        <authorList>
            <person name="Kraege A."/>
            <person name="Thomma B."/>
        </authorList>
    </citation>
    <scope>NUCLEOTIDE SEQUENCE [LARGE SCALE GENOMIC DNA]</scope>
</reference>
<accession>A0ABP1FMI7</accession>
<proteinExistence type="predicted"/>
<organism evidence="3 4">
    <name type="scientific">Coccomyxa viridis</name>
    <dbReference type="NCBI Taxonomy" id="1274662"/>
    <lineage>
        <taxon>Eukaryota</taxon>
        <taxon>Viridiplantae</taxon>
        <taxon>Chlorophyta</taxon>
        <taxon>core chlorophytes</taxon>
        <taxon>Trebouxiophyceae</taxon>
        <taxon>Trebouxiophyceae incertae sedis</taxon>
        <taxon>Coccomyxaceae</taxon>
        <taxon>Coccomyxa</taxon>
    </lineage>
</organism>
<evidence type="ECO:0000256" key="2">
    <source>
        <dbReference type="SAM" id="Phobius"/>
    </source>
</evidence>
<comment type="caution">
    <text evidence="3">The sequence shown here is derived from an EMBL/GenBank/DDBJ whole genome shotgun (WGS) entry which is preliminary data.</text>
</comment>
<gene>
    <name evidence="3" type="primary">g2107</name>
    <name evidence="3" type="ORF">VP750_LOCUS1805</name>
</gene>
<feature type="region of interest" description="Disordered" evidence="1">
    <location>
        <begin position="1"/>
        <end position="73"/>
    </location>
</feature>